<evidence type="ECO:0000313" key="2">
    <source>
        <dbReference type="Proteomes" id="UP000178911"/>
    </source>
</evidence>
<name>A0A1F8GE50_9BACT</name>
<dbReference type="Proteomes" id="UP000178911">
    <property type="component" value="Unassembled WGS sequence"/>
</dbReference>
<organism evidence="1 2">
    <name type="scientific">Candidatus Yanofskybacteria bacterium RIFCSPLOWO2_01_FULL_43_22</name>
    <dbReference type="NCBI Taxonomy" id="1802695"/>
    <lineage>
        <taxon>Bacteria</taxon>
        <taxon>Candidatus Yanofskyibacteriota</taxon>
    </lineage>
</organism>
<evidence type="ECO:0000313" key="1">
    <source>
        <dbReference type="EMBL" id="OGN23654.1"/>
    </source>
</evidence>
<protein>
    <submittedName>
        <fullName evidence="1">Uncharacterized protein</fullName>
    </submittedName>
</protein>
<accession>A0A1F8GE50</accession>
<dbReference type="InterPro" id="IPR046562">
    <property type="entry name" value="DUF6717"/>
</dbReference>
<dbReference type="AlphaFoldDB" id="A0A1F8GE50"/>
<gene>
    <name evidence="1" type="ORF">A3A13_01730</name>
</gene>
<reference evidence="1 2" key="1">
    <citation type="journal article" date="2016" name="Nat. Commun.">
        <title>Thousands of microbial genomes shed light on interconnected biogeochemical processes in an aquifer system.</title>
        <authorList>
            <person name="Anantharaman K."/>
            <person name="Brown C.T."/>
            <person name="Hug L.A."/>
            <person name="Sharon I."/>
            <person name="Castelle C.J."/>
            <person name="Probst A.J."/>
            <person name="Thomas B.C."/>
            <person name="Singh A."/>
            <person name="Wilkins M.J."/>
            <person name="Karaoz U."/>
            <person name="Brodie E.L."/>
            <person name="Williams K.H."/>
            <person name="Hubbard S.S."/>
            <person name="Banfield J.F."/>
        </authorList>
    </citation>
    <scope>NUCLEOTIDE SEQUENCE [LARGE SCALE GENOMIC DNA]</scope>
</reference>
<dbReference type="STRING" id="1802695.A3A13_01730"/>
<sequence>MIYRFYKNEQGWFIDLPHYPFSKAHLAMVKGADVLLEQLAEDKNEIWFEVSTQPISQYTDVLDRVKKLGIAKGAIYKGNLIKINHSILEENNLWLCPVTLFVFLHYPEKIYYKKI</sequence>
<dbReference type="EMBL" id="MGKJ01000017">
    <property type="protein sequence ID" value="OGN23654.1"/>
    <property type="molecule type" value="Genomic_DNA"/>
</dbReference>
<proteinExistence type="predicted"/>
<dbReference type="Pfam" id="PF20475">
    <property type="entry name" value="DUF6717"/>
    <property type="match status" value="1"/>
</dbReference>
<comment type="caution">
    <text evidence="1">The sequence shown here is derived from an EMBL/GenBank/DDBJ whole genome shotgun (WGS) entry which is preliminary data.</text>
</comment>